<organism evidence="1">
    <name type="scientific">marine sediment metagenome</name>
    <dbReference type="NCBI Taxonomy" id="412755"/>
    <lineage>
        <taxon>unclassified sequences</taxon>
        <taxon>metagenomes</taxon>
        <taxon>ecological metagenomes</taxon>
    </lineage>
</organism>
<protein>
    <submittedName>
        <fullName evidence="1">Uncharacterized protein</fullName>
    </submittedName>
</protein>
<comment type="caution">
    <text evidence="1">The sequence shown here is derived from an EMBL/GenBank/DDBJ whole genome shotgun (WGS) entry which is preliminary data.</text>
</comment>
<proteinExistence type="predicted"/>
<sequence>MEQREIPLPYKIILKRFWQDSEFGKIGVHVARLILSHIFRMGKENVFFMIREMKEAGFIECASKRFYIIKIDLKDLV</sequence>
<dbReference type="AlphaFoldDB" id="A0A0F9DQ20"/>
<accession>A0A0F9DQ20</accession>
<gene>
    <name evidence="1" type="ORF">LCGC14_2171680</name>
</gene>
<name>A0A0F9DQ20_9ZZZZ</name>
<evidence type="ECO:0000313" key="1">
    <source>
        <dbReference type="EMBL" id="KKL63779.1"/>
    </source>
</evidence>
<dbReference type="EMBL" id="LAZR01028050">
    <property type="protein sequence ID" value="KKL63779.1"/>
    <property type="molecule type" value="Genomic_DNA"/>
</dbReference>
<reference evidence="1" key="1">
    <citation type="journal article" date="2015" name="Nature">
        <title>Complex archaea that bridge the gap between prokaryotes and eukaryotes.</title>
        <authorList>
            <person name="Spang A."/>
            <person name="Saw J.H."/>
            <person name="Jorgensen S.L."/>
            <person name="Zaremba-Niedzwiedzka K."/>
            <person name="Martijn J."/>
            <person name="Lind A.E."/>
            <person name="van Eijk R."/>
            <person name="Schleper C."/>
            <person name="Guy L."/>
            <person name="Ettema T.J."/>
        </authorList>
    </citation>
    <scope>NUCLEOTIDE SEQUENCE</scope>
</reference>